<dbReference type="Pfam" id="PF02608">
    <property type="entry name" value="Bmp"/>
    <property type="match status" value="1"/>
</dbReference>
<dbReference type="PANTHER" id="PTHR34296">
    <property type="entry name" value="TRANSCRIPTIONAL ACTIVATOR PROTEIN MED"/>
    <property type="match status" value="1"/>
</dbReference>
<feature type="domain" description="ABC transporter substrate-binding protein PnrA-like" evidence="8">
    <location>
        <begin position="33"/>
        <end position="279"/>
    </location>
</feature>
<dbReference type="Gene3D" id="3.40.50.2300">
    <property type="match status" value="2"/>
</dbReference>
<evidence type="ECO:0000259" key="8">
    <source>
        <dbReference type="Pfam" id="PF02608"/>
    </source>
</evidence>
<dbReference type="Proteomes" id="UP000216857">
    <property type="component" value="Unassembled WGS sequence"/>
</dbReference>
<evidence type="ECO:0000256" key="5">
    <source>
        <dbReference type="ARBA" id="ARBA00023136"/>
    </source>
</evidence>
<dbReference type="CDD" id="cd06304">
    <property type="entry name" value="PBP1_BmpA_Med_PnrA-like"/>
    <property type="match status" value="1"/>
</dbReference>
<dbReference type="PANTHER" id="PTHR34296:SF2">
    <property type="entry name" value="ABC TRANSPORTER GUANOSINE-BINDING PROTEIN NUPN"/>
    <property type="match status" value="1"/>
</dbReference>
<evidence type="ECO:0000313" key="9">
    <source>
        <dbReference type="EMBL" id="OZI26640.1"/>
    </source>
</evidence>
<keyword evidence="5" id="KW-0472">Membrane</keyword>
<dbReference type="AlphaFoldDB" id="A0A261RPV6"/>
<name>A0A261RPV6_9BORD</name>
<evidence type="ECO:0000313" key="10">
    <source>
        <dbReference type="Proteomes" id="UP000216857"/>
    </source>
</evidence>
<sequence>MKSLPTPRRLFGLAATLACLGIPAAVLAQNAAPKAAMLLPGSINDQSWNAVGYAGLMKVKELGFDVSYSENVPAADHVNAMRDYARQGAKLIIGHSGRFLSAEQRVAPEFPNVQFITAAGSKGYPPNVMSIDFNNVHFGCQLGALMALMSKTGKIGGVYGLEGLPTTIDQVGSFRICAKQARPGVEVTILYIKDIEDAAAAKEAAFSLISGGADALVGQLNAAQGGLIQAAKEKNAWVAGRSYEHTAIAPQQVLTNIIEKWPEMYAAAATDVKAGKLSGAYKVYGYDTPGSTGAELGYAPDRAFNPSVPEAVVARLKLLQDELASGKLKIVPTKADAMGGKG</sequence>
<feature type="signal peptide" evidence="7">
    <location>
        <begin position="1"/>
        <end position="28"/>
    </location>
</feature>
<reference evidence="9" key="1">
    <citation type="submission" date="2017-05" db="EMBL/GenBank/DDBJ databases">
        <title>Complete and WGS of Bordetella genogroups.</title>
        <authorList>
            <person name="Spilker T."/>
            <person name="Lipuma J."/>
        </authorList>
    </citation>
    <scope>NUCLEOTIDE SEQUENCE</scope>
    <source>
        <strain evidence="9">AU21707</strain>
    </source>
</reference>
<comment type="caution">
    <text evidence="9">The sequence shown here is derived from an EMBL/GenBank/DDBJ whole genome shotgun (WGS) entry which is preliminary data.</text>
</comment>
<dbReference type="RefSeq" id="WP_094845734.1">
    <property type="nucleotide sequence ID" value="NZ_NEVJ01000001.1"/>
</dbReference>
<accession>A0A261RPV6</accession>
<evidence type="ECO:0000256" key="4">
    <source>
        <dbReference type="ARBA" id="ARBA00022729"/>
    </source>
</evidence>
<dbReference type="InterPro" id="IPR003760">
    <property type="entry name" value="PnrA-like"/>
</dbReference>
<organism evidence="9 10">
    <name type="scientific">Bordetella genomosp. 9</name>
    <dbReference type="NCBI Taxonomy" id="1416803"/>
    <lineage>
        <taxon>Bacteria</taxon>
        <taxon>Pseudomonadati</taxon>
        <taxon>Pseudomonadota</taxon>
        <taxon>Betaproteobacteria</taxon>
        <taxon>Burkholderiales</taxon>
        <taxon>Alcaligenaceae</taxon>
        <taxon>Bordetella</taxon>
    </lineage>
</organism>
<evidence type="ECO:0000256" key="2">
    <source>
        <dbReference type="ARBA" id="ARBA00008610"/>
    </source>
</evidence>
<protein>
    <recommendedName>
        <fullName evidence="8">ABC transporter substrate-binding protein PnrA-like domain-containing protein</fullName>
    </recommendedName>
</protein>
<gene>
    <name evidence="9" type="ORF">CAL26_04775</name>
</gene>
<dbReference type="GO" id="GO:0005886">
    <property type="term" value="C:plasma membrane"/>
    <property type="evidence" value="ECO:0007669"/>
    <property type="project" value="UniProtKB-SubCell"/>
</dbReference>
<dbReference type="InterPro" id="IPR028082">
    <property type="entry name" value="Peripla_BP_I"/>
</dbReference>
<feature type="chain" id="PRO_5012898785" description="ABC transporter substrate-binding protein PnrA-like domain-containing protein" evidence="7">
    <location>
        <begin position="29"/>
        <end position="342"/>
    </location>
</feature>
<comment type="subcellular location">
    <subcellularLocation>
        <location evidence="1">Cell membrane</location>
        <topology evidence="1">Lipid-anchor</topology>
    </subcellularLocation>
</comment>
<dbReference type="SUPFAM" id="SSF53822">
    <property type="entry name" value="Periplasmic binding protein-like I"/>
    <property type="match status" value="1"/>
</dbReference>
<keyword evidence="4 7" id="KW-0732">Signal</keyword>
<keyword evidence="10" id="KW-1185">Reference proteome</keyword>
<evidence type="ECO:0000256" key="6">
    <source>
        <dbReference type="ARBA" id="ARBA00023288"/>
    </source>
</evidence>
<dbReference type="EMBL" id="NEVJ01000001">
    <property type="protein sequence ID" value="OZI26640.1"/>
    <property type="molecule type" value="Genomic_DNA"/>
</dbReference>
<keyword evidence="6" id="KW-0449">Lipoprotein</keyword>
<evidence type="ECO:0000256" key="1">
    <source>
        <dbReference type="ARBA" id="ARBA00004193"/>
    </source>
</evidence>
<keyword evidence="3" id="KW-1003">Cell membrane</keyword>
<evidence type="ECO:0000256" key="3">
    <source>
        <dbReference type="ARBA" id="ARBA00022475"/>
    </source>
</evidence>
<dbReference type="InterPro" id="IPR050957">
    <property type="entry name" value="BMP_lipoprotein"/>
</dbReference>
<comment type="similarity">
    <text evidence="2">Belongs to the BMP lipoprotein family.</text>
</comment>
<proteinExistence type="inferred from homology"/>
<dbReference type="OrthoDB" id="9769871at2"/>
<evidence type="ECO:0000256" key="7">
    <source>
        <dbReference type="SAM" id="SignalP"/>
    </source>
</evidence>